<sequence>MRLPHVLGRAETNAVTLPVTRQARGVPLSVRNLSARPLTQRGALVPRLDLRLRRGLIDTRERDEENERKELLGVAFSRIMRMEAGSGDHIKTWHHNTMKARNVNTR</sequence>
<dbReference type="AlphaFoldDB" id="A0AAW0SF04"/>
<dbReference type="Proteomes" id="UP001487740">
    <property type="component" value="Unassembled WGS sequence"/>
</dbReference>
<proteinExistence type="predicted"/>
<comment type="caution">
    <text evidence="1">The sequence shown here is derived from an EMBL/GenBank/DDBJ whole genome shotgun (WGS) entry which is preliminary data.</text>
</comment>
<name>A0AAW0SF04_SCYPA</name>
<gene>
    <name evidence="1" type="ORF">O3P69_016199</name>
</gene>
<accession>A0AAW0SF04</accession>
<dbReference type="EMBL" id="JARAKH010001166">
    <property type="protein sequence ID" value="KAK8373427.1"/>
    <property type="molecule type" value="Genomic_DNA"/>
</dbReference>
<reference evidence="1 2" key="1">
    <citation type="submission" date="2023-03" db="EMBL/GenBank/DDBJ databases">
        <title>High-quality genome of Scylla paramamosain provides insights in environmental adaptation.</title>
        <authorList>
            <person name="Zhang L."/>
        </authorList>
    </citation>
    <scope>NUCLEOTIDE SEQUENCE [LARGE SCALE GENOMIC DNA]</scope>
    <source>
        <strain evidence="1">LZ_2023a</strain>
        <tissue evidence="1">Muscle</tissue>
    </source>
</reference>
<evidence type="ECO:0000313" key="1">
    <source>
        <dbReference type="EMBL" id="KAK8373427.1"/>
    </source>
</evidence>
<evidence type="ECO:0000313" key="2">
    <source>
        <dbReference type="Proteomes" id="UP001487740"/>
    </source>
</evidence>
<keyword evidence="2" id="KW-1185">Reference proteome</keyword>
<protein>
    <submittedName>
        <fullName evidence="1">Uncharacterized protein</fullName>
    </submittedName>
</protein>
<organism evidence="1 2">
    <name type="scientific">Scylla paramamosain</name>
    <name type="common">Mud crab</name>
    <dbReference type="NCBI Taxonomy" id="85552"/>
    <lineage>
        <taxon>Eukaryota</taxon>
        <taxon>Metazoa</taxon>
        <taxon>Ecdysozoa</taxon>
        <taxon>Arthropoda</taxon>
        <taxon>Crustacea</taxon>
        <taxon>Multicrustacea</taxon>
        <taxon>Malacostraca</taxon>
        <taxon>Eumalacostraca</taxon>
        <taxon>Eucarida</taxon>
        <taxon>Decapoda</taxon>
        <taxon>Pleocyemata</taxon>
        <taxon>Brachyura</taxon>
        <taxon>Eubrachyura</taxon>
        <taxon>Portunoidea</taxon>
        <taxon>Portunidae</taxon>
        <taxon>Portuninae</taxon>
        <taxon>Scylla</taxon>
    </lineage>
</organism>